<dbReference type="KEGG" id="lgn:ABM34_04445"/>
<dbReference type="PATRIC" id="fig|1007676.4.peg.911"/>
<reference evidence="2" key="1">
    <citation type="submission" date="2015-07" db="EMBL/GenBank/DDBJ databases">
        <title>Lactobacillus ginsenosidimutans/EMML 3141/ whole genome sequencing.</title>
        <authorList>
            <person name="Kim M.K."/>
            <person name="Im W.-T."/>
            <person name="Srinivasan S."/>
            <person name="Lee J.-J."/>
        </authorList>
    </citation>
    <scope>NUCLEOTIDE SEQUENCE [LARGE SCALE GENOMIC DNA]</scope>
    <source>
        <strain evidence="2">EMML 3041</strain>
    </source>
</reference>
<dbReference type="AlphaFoldDB" id="A0A0H4QFZ4"/>
<dbReference type="Proteomes" id="UP000036106">
    <property type="component" value="Chromosome"/>
</dbReference>
<proteinExistence type="predicted"/>
<dbReference type="STRING" id="1007676.ABM34_04445"/>
<evidence type="ECO:0008006" key="3">
    <source>
        <dbReference type="Google" id="ProtNLM"/>
    </source>
</evidence>
<gene>
    <name evidence="1" type="ORF">ABM34_04445</name>
</gene>
<organism evidence="1 2">
    <name type="scientific">Companilactobacillus ginsenosidimutans</name>
    <dbReference type="NCBI Taxonomy" id="1007676"/>
    <lineage>
        <taxon>Bacteria</taxon>
        <taxon>Bacillati</taxon>
        <taxon>Bacillota</taxon>
        <taxon>Bacilli</taxon>
        <taxon>Lactobacillales</taxon>
        <taxon>Lactobacillaceae</taxon>
        <taxon>Companilactobacillus</taxon>
    </lineage>
</organism>
<evidence type="ECO:0000313" key="1">
    <source>
        <dbReference type="EMBL" id="AKP66877.1"/>
    </source>
</evidence>
<evidence type="ECO:0000313" key="2">
    <source>
        <dbReference type="Proteomes" id="UP000036106"/>
    </source>
</evidence>
<sequence length="169" mass="19390">MSLFKTDYSNTGNNNYDTLPTDNYEVIIEDITENATPSGAETLQLKLRVRKDLDKALPETNGKYHNRIVFMDNWKRKATKDYDWESIQDIFKAVGVPEGQEYNSIDDVRNALINKPANVYVKEEDNEYNGKTTKVNRVAPWNFSKTAYPVDPLASQTNTVEVNEDDLPF</sequence>
<dbReference type="InterPro" id="IPR007731">
    <property type="entry name" value="DUF669"/>
</dbReference>
<dbReference type="EMBL" id="CP012034">
    <property type="protein sequence ID" value="AKP66877.1"/>
    <property type="molecule type" value="Genomic_DNA"/>
</dbReference>
<dbReference type="Pfam" id="PF05037">
    <property type="entry name" value="DUF669"/>
    <property type="match status" value="1"/>
</dbReference>
<accession>A0A0H4QFZ4</accession>
<dbReference type="RefSeq" id="WP_048703767.1">
    <property type="nucleotide sequence ID" value="NZ_CP012034.1"/>
</dbReference>
<keyword evidence="2" id="KW-1185">Reference proteome</keyword>
<protein>
    <recommendedName>
        <fullName evidence="3">Single-stranded DNA-binding protein</fullName>
    </recommendedName>
</protein>
<dbReference type="OrthoDB" id="1707979at2"/>
<name>A0A0H4QFZ4_9LACO</name>